<sequence length="61" mass="6958">SLQQLCLCSGSRSEDERARLEQPSKAIIPIPPQQQKMTVQHVCHEKLLESPETIEQENEES</sequence>
<feature type="non-terminal residue" evidence="2">
    <location>
        <position position="1"/>
    </location>
</feature>
<evidence type="ECO:0000313" key="2">
    <source>
        <dbReference type="EMBL" id="KAL0200711.1"/>
    </source>
</evidence>
<keyword evidence="3" id="KW-1185">Reference proteome</keyword>
<evidence type="ECO:0000313" key="3">
    <source>
        <dbReference type="Proteomes" id="UP001529510"/>
    </source>
</evidence>
<evidence type="ECO:0000256" key="1">
    <source>
        <dbReference type="SAM" id="MobiDB-lite"/>
    </source>
</evidence>
<accession>A0ABD0RQI2</accession>
<organism evidence="2 3">
    <name type="scientific">Cirrhinus mrigala</name>
    <name type="common">Mrigala</name>
    <dbReference type="NCBI Taxonomy" id="683832"/>
    <lineage>
        <taxon>Eukaryota</taxon>
        <taxon>Metazoa</taxon>
        <taxon>Chordata</taxon>
        <taxon>Craniata</taxon>
        <taxon>Vertebrata</taxon>
        <taxon>Euteleostomi</taxon>
        <taxon>Actinopterygii</taxon>
        <taxon>Neopterygii</taxon>
        <taxon>Teleostei</taxon>
        <taxon>Ostariophysi</taxon>
        <taxon>Cypriniformes</taxon>
        <taxon>Cyprinidae</taxon>
        <taxon>Labeoninae</taxon>
        <taxon>Labeonini</taxon>
        <taxon>Cirrhinus</taxon>
    </lineage>
</organism>
<dbReference type="AlphaFoldDB" id="A0ABD0RQI2"/>
<protein>
    <submittedName>
        <fullName evidence="2">Uncharacterized protein</fullName>
    </submittedName>
</protein>
<dbReference type="Proteomes" id="UP001529510">
    <property type="component" value="Unassembled WGS sequence"/>
</dbReference>
<proteinExistence type="predicted"/>
<gene>
    <name evidence="2" type="ORF">M9458_003898</name>
</gene>
<comment type="caution">
    <text evidence="2">The sequence shown here is derived from an EMBL/GenBank/DDBJ whole genome shotgun (WGS) entry which is preliminary data.</text>
</comment>
<reference evidence="2 3" key="1">
    <citation type="submission" date="2024-05" db="EMBL/GenBank/DDBJ databases">
        <title>Genome sequencing and assembly of Indian major carp, Cirrhinus mrigala (Hamilton, 1822).</title>
        <authorList>
            <person name="Mohindra V."/>
            <person name="Chowdhury L.M."/>
            <person name="Lal K."/>
            <person name="Jena J.K."/>
        </authorList>
    </citation>
    <scope>NUCLEOTIDE SEQUENCE [LARGE SCALE GENOMIC DNA]</scope>
    <source>
        <strain evidence="2">CM1030</strain>
        <tissue evidence="2">Blood</tissue>
    </source>
</reference>
<feature type="region of interest" description="Disordered" evidence="1">
    <location>
        <begin position="1"/>
        <end position="20"/>
    </location>
</feature>
<dbReference type="EMBL" id="JAMKFB020000002">
    <property type="protein sequence ID" value="KAL0200711.1"/>
    <property type="molecule type" value="Genomic_DNA"/>
</dbReference>
<name>A0ABD0RQI2_CIRMR</name>